<dbReference type="RefSeq" id="WP_011613868.1">
    <property type="nucleotide sequence ID" value="NC_008312.1"/>
</dbReference>
<dbReference type="InterPro" id="IPR029063">
    <property type="entry name" value="SAM-dependent_MTases_sf"/>
</dbReference>
<evidence type="ECO:0008006" key="2">
    <source>
        <dbReference type="Google" id="ProtNLM"/>
    </source>
</evidence>
<dbReference type="OrthoDB" id="5180856at2"/>
<proteinExistence type="predicted"/>
<accession>Q10W23</accession>
<dbReference type="PANTHER" id="PTHR37909:SF1">
    <property type="entry name" value="S-ADENOSYL-L-METHIONINE-DEPENDENT METHYLTRANSFERASES SUPERFAMILY PROTEIN"/>
    <property type="match status" value="1"/>
</dbReference>
<dbReference type="eggNOG" id="COG1086">
    <property type="taxonomic scope" value="Bacteria"/>
</dbReference>
<name>Q10W23_TRIEI</name>
<reference evidence="1" key="1">
    <citation type="submission" date="2006-06" db="EMBL/GenBank/DDBJ databases">
        <title>Complete sequence of Trichodesmium erythraeum IMS101.</title>
        <authorList>
            <consortium name="US DOE Joint Genome Institute"/>
            <person name="Copeland A."/>
            <person name="Lucas S."/>
            <person name="Lapidus A."/>
            <person name="Barry K."/>
            <person name="Detter J.C."/>
            <person name="Glavina del Rio T."/>
            <person name="Hammon N."/>
            <person name="Israni S."/>
            <person name="Dalin E."/>
            <person name="Tice H."/>
            <person name="Pitluck S."/>
            <person name="Kiss H."/>
            <person name="Munk A.C."/>
            <person name="Brettin T."/>
            <person name="Bruce D."/>
            <person name="Han C."/>
            <person name="Tapia R."/>
            <person name="Gilna P."/>
            <person name="Schmutz J."/>
            <person name="Larimer F."/>
            <person name="Land M."/>
            <person name="Hauser L."/>
            <person name="Kyrpides N."/>
            <person name="Kim E."/>
            <person name="Richardson P."/>
        </authorList>
    </citation>
    <scope>NUCLEOTIDE SEQUENCE [LARGE SCALE GENOMIC DNA]</scope>
    <source>
        <strain evidence="1">IMS101</strain>
    </source>
</reference>
<dbReference type="Pfam" id="PF13578">
    <property type="entry name" value="Methyltransf_24"/>
    <property type="match status" value="1"/>
</dbReference>
<protein>
    <recommendedName>
        <fullName evidence="2">Class I SAM-dependent methyltransferase</fullName>
    </recommendedName>
</protein>
<evidence type="ECO:0000313" key="1">
    <source>
        <dbReference type="EMBL" id="ABG53551.1"/>
    </source>
</evidence>
<sequence>MVQPEKLHLIDPWLFQEEYPNRLYGGKVVKSQEDIDNIYQLVVQKTEGKNVIIHRDFSSNVLPNLENNYLDWIYIDGNHSYEFVKQDLELCFDKVKRGGLIAGDDYNWREKENFPIRKAVNEFIATGLVTVEGVHQNQFILKKE</sequence>
<dbReference type="SUPFAM" id="SSF53335">
    <property type="entry name" value="S-adenosyl-L-methionine-dependent methyltransferases"/>
    <property type="match status" value="1"/>
</dbReference>
<dbReference type="AlphaFoldDB" id="Q10W23"/>
<dbReference type="EMBL" id="CP000393">
    <property type="protein sequence ID" value="ABG53551.1"/>
    <property type="molecule type" value="Genomic_DNA"/>
</dbReference>
<dbReference type="HOGENOM" id="CLU_116717_0_0_3"/>
<gene>
    <name evidence="1" type="ordered locus">Tery_4575</name>
</gene>
<dbReference type="Gene3D" id="3.40.50.150">
    <property type="entry name" value="Vaccinia Virus protein VP39"/>
    <property type="match status" value="1"/>
</dbReference>
<dbReference type="STRING" id="203124.Tery_4575"/>
<dbReference type="PANTHER" id="PTHR37909">
    <property type="entry name" value="S-ADENOSYL-L-METHIONINE-DEPENDENT METHYLTRANSFERASES SUPERFAMILY PROTEIN"/>
    <property type="match status" value="1"/>
</dbReference>
<organism evidence="1">
    <name type="scientific">Trichodesmium erythraeum (strain IMS101)</name>
    <dbReference type="NCBI Taxonomy" id="203124"/>
    <lineage>
        <taxon>Bacteria</taxon>
        <taxon>Bacillati</taxon>
        <taxon>Cyanobacteriota</taxon>
        <taxon>Cyanophyceae</taxon>
        <taxon>Oscillatoriophycideae</taxon>
        <taxon>Oscillatoriales</taxon>
        <taxon>Microcoleaceae</taxon>
        <taxon>Trichodesmium</taxon>
    </lineage>
</organism>
<dbReference type="KEGG" id="ter:Tery_4575"/>